<feature type="region of interest" description="Disordered" evidence="1">
    <location>
        <begin position="1"/>
        <end position="38"/>
    </location>
</feature>
<dbReference type="CDD" id="cd13399">
    <property type="entry name" value="Slt35-like"/>
    <property type="match status" value="1"/>
</dbReference>
<feature type="domain" description="Peptidoglycan binding-like" evidence="2">
    <location>
        <begin position="410"/>
        <end position="463"/>
    </location>
</feature>
<evidence type="ECO:0000256" key="1">
    <source>
        <dbReference type="SAM" id="MobiDB-lite"/>
    </source>
</evidence>
<dbReference type="Pfam" id="PF13406">
    <property type="entry name" value="SLT_2"/>
    <property type="match status" value="1"/>
</dbReference>
<evidence type="ECO:0000259" key="3">
    <source>
        <dbReference type="Pfam" id="PF13406"/>
    </source>
</evidence>
<dbReference type="InterPro" id="IPR011970">
    <property type="entry name" value="MltB_2"/>
</dbReference>
<dbReference type="InterPro" id="IPR002477">
    <property type="entry name" value="Peptidoglycan-bd-like"/>
</dbReference>
<dbReference type="GO" id="GO:0008933">
    <property type="term" value="F:peptidoglycan lytic transglycosylase activity"/>
    <property type="evidence" value="ECO:0007669"/>
    <property type="project" value="TreeGrafter"/>
</dbReference>
<feature type="compositionally biased region" description="Low complexity" evidence="1">
    <location>
        <begin position="1"/>
        <end position="27"/>
    </location>
</feature>
<dbReference type="PANTHER" id="PTHR30163">
    <property type="entry name" value="MEMBRANE-BOUND LYTIC MUREIN TRANSGLYCOSYLASE B"/>
    <property type="match status" value="1"/>
</dbReference>
<dbReference type="EMBL" id="CP079194">
    <property type="protein sequence ID" value="QXT41326.1"/>
    <property type="molecule type" value="Genomic_DNA"/>
</dbReference>
<feature type="domain" description="Transglycosylase SLT" evidence="3">
    <location>
        <begin position="96"/>
        <end position="387"/>
    </location>
</feature>
<keyword evidence="5" id="KW-1185">Reference proteome</keyword>
<protein>
    <submittedName>
        <fullName evidence="4">Lytic murein transglycosylase</fullName>
    </submittedName>
</protein>
<dbReference type="Proteomes" id="UP000825009">
    <property type="component" value="Chromosome"/>
</dbReference>
<sequence length="466" mass="50470">MSVEVLPEPASAPAAAPVAEAVPTETPGEAVTADTIGTRSPDGESLLAVLTSPLPRARGEVPAEFVARAAVLRAEAEASAAQEAAARPLDTDDPAFRAWITDFRDRALAAGISPATFTRAFDGLDLNARVLDRDRNQAEFSRTLWEYLDTAVSSTRIRNGQEMRSEWRTTLVRIEEQYQVEAEVVLAVWGLESAYGAARGNIPVVEAMASLAYDGRRQEFFEQQLIAALQIIEAGDTSVGNMTGSWAGAMGHTQFMPTSYLEFAQDFDGDGRRNIWGDTPIDALASTAHYLAEHGWVYGQPWGLEVRLPDGFDYRLAGEQENIGVAFWNNLGVRLVNGDPIPDHGRASILLPGGAEGVALVTFGNFRVIERYNPADAYVIAIGHLSDRIDGGRGFEAGWPRGDRALTFAEREELQRLLLAAGHYNEEIDGIVGPITIAAVRSYQAAAGVTPDGYASPRLLERLRSS</sequence>
<dbReference type="InterPro" id="IPR031304">
    <property type="entry name" value="SLT_2"/>
</dbReference>
<proteinExistence type="predicted"/>
<dbReference type="NCBIfam" id="TIGR02283">
    <property type="entry name" value="MltB_2"/>
    <property type="match status" value="1"/>
</dbReference>
<organism evidence="4 5">
    <name type="scientific">Gymnodinialimonas ceratoperidinii</name>
    <dbReference type="NCBI Taxonomy" id="2856823"/>
    <lineage>
        <taxon>Bacteria</taxon>
        <taxon>Pseudomonadati</taxon>
        <taxon>Pseudomonadota</taxon>
        <taxon>Alphaproteobacteria</taxon>
        <taxon>Rhodobacterales</taxon>
        <taxon>Paracoccaceae</taxon>
        <taxon>Gymnodinialimonas</taxon>
    </lineage>
</organism>
<dbReference type="Pfam" id="PF01471">
    <property type="entry name" value="PG_binding_1"/>
    <property type="match status" value="1"/>
</dbReference>
<accession>A0A8F6U0X0</accession>
<gene>
    <name evidence="4" type="ORF">KYE46_02435</name>
</gene>
<dbReference type="KEGG" id="gce:KYE46_02435"/>
<reference evidence="4 5" key="1">
    <citation type="submission" date="2021-07" db="EMBL/GenBank/DDBJ databases">
        <title>A novel Jannaschia species isolated from marine dinoflagellate Ceratoperidinium margalefii.</title>
        <authorList>
            <person name="Jiang Y."/>
            <person name="Li Z."/>
        </authorList>
    </citation>
    <scope>NUCLEOTIDE SEQUENCE [LARGE SCALE GENOMIC DNA]</scope>
    <source>
        <strain evidence="4 5">J12C1-MA-4</strain>
    </source>
</reference>
<dbReference type="FunFam" id="1.10.8.350:FF:000001">
    <property type="entry name" value="Lytic murein transglycosylase B"/>
    <property type="match status" value="1"/>
</dbReference>
<dbReference type="InterPro" id="IPR043426">
    <property type="entry name" value="MltB-like"/>
</dbReference>
<evidence type="ECO:0000259" key="2">
    <source>
        <dbReference type="Pfam" id="PF01471"/>
    </source>
</evidence>
<evidence type="ECO:0000313" key="4">
    <source>
        <dbReference type="EMBL" id="QXT41326.1"/>
    </source>
</evidence>
<name>A0A8F6U0X0_9RHOB</name>
<evidence type="ECO:0000313" key="5">
    <source>
        <dbReference type="Proteomes" id="UP000825009"/>
    </source>
</evidence>
<dbReference type="GO" id="GO:0009253">
    <property type="term" value="P:peptidoglycan catabolic process"/>
    <property type="evidence" value="ECO:0007669"/>
    <property type="project" value="TreeGrafter"/>
</dbReference>
<dbReference type="PANTHER" id="PTHR30163:SF8">
    <property type="entry name" value="LYTIC MUREIN TRANSGLYCOSYLASE"/>
    <property type="match status" value="1"/>
</dbReference>
<dbReference type="AlphaFoldDB" id="A0A8F6U0X0"/>